<keyword evidence="2" id="KW-1185">Reference proteome</keyword>
<comment type="caution">
    <text evidence="1">The sequence shown here is derived from an EMBL/GenBank/DDBJ whole genome shotgun (WGS) entry which is preliminary data.</text>
</comment>
<name>A0A8T3B4K5_DENNO</name>
<evidence type="ECO:0000313" key="1">
    <source>
        <dbReference type="EMBL" id="KAI0503593.1"/>
    </source>
</evidence>
<gene>
    <name evidence="1" type="ORF">KFK09_014527</name>
</gene>
<reference evidence="1" key="1">
    <citation type="journal article" date="2022" name="Front. Genet.">
        <title>Chromosome-Scale Assembly of the Dendrobium nobile Genome Provides Insights Into the Molecular Mechanism of the Biosynthesis of the Medicinal Active Ingredient of Dendrobium.</title>
        <authorList>
            <person name="Xu Q."/>
            <person name="Niu S.-C."/>
            <person name="Li K.-L."/>
            <person name="Zheng P.-J."/>
            <person name="Zhang X.-J."/>
            <person name="Jia Y."/>
            <person name="Liu Y."/>
            <person name="Niu Y.-X."/>
            <person name="Yu L.-H."/>
            <person name="Chen D.-F."/>
            <person name="Zhang G.-Q."/>
        </authorList>
    </citation>
    <scope>NUCLEOTIDE SEQUENCE</scope>
    <source>
        <tissue evidence="1">Leaf</tissue>
    </source>
</reference>
<protein>
    <submittedName>
        <fullName evidence="1">Uncharacterized protein</fullName>
    </submittedName>
</protein>
<dbReference type="EMBL" id="JAGYWB010000011">
    <property type="protein sequence ID" value="KAI0503593.1"/>
    <property type="molecule type" value="Genomic_DNA"/>
</dbReference>
<dbReference type="AlphaFoldDB" id="A0A8T3B4K5"/>
<dbReference type="Proteomes" id="UP000829196">
    <property type="component" value="Unassembled WGS sequence"/>
</dbReference>
<proteinExistence type="predicted"/>
<accession>A0A8T3B4K5</accession>
<evidence type="ECO:0000313" key="2">
    <source>
        <dbReference type="Proteomes" id="UP000829196"/>
    </source>
</evidence>
<sequence length="53" mass="5958">MEGNNITFVSHLSQGQLKDYSFTFISHLSQGQMADNSCNSNLSFHHDMHIISS</sequence>
<organism evidence="1 2">
    <name type="scientific">Dendrobium nobile</name>
    <name type="common">Orchid</name>
    <dbReference type="NCBI Taxonomy" id="94219"/>
    <lineage>
        <taxon>Eukaryota</taxon>
        <taxon>Viridiplantae</taxon>
        <taxon>Streptophyta</taxon>
        <taxon>Embryophyta</taxon>
        <taxon>Tracheophyta</taxon>
        <taxon>Spermatophyta</taxon>
        <taxon>Magnoliopsida</taxon>
        <taxon>Liliopsida</taxon>
        <taxon>Asparagales</taxon>
        <taxon>Orchidaceae</taxon>
        <taxon>Epidendroideae</taxon>
        <taxon>Malaxideae</taxon>
        <taxon>Dendrobiinae</taxon>
        <taxon>Dendrobium</taxon>
    </lineage>
</organism>